<organism evidence="3 4">
    <name type="scientific">Papiliotrema laurentii</name>
    <name type="common">Cryptococcus laurentii</name>
    <dbReference type="NCBI Taxonomy" id="5418"/>
    <lineage>
        <taxon>Eukaryota</taxon>
        <taxon>Fungi</taxon>
        <taxon>Dikarya</taxon>
        <taxon>Basidiomycota</taxon>
        <taxon>Agaricomycotina</taxon>
        <taxon>Tremellomycetes</taxon>
        <taxon>Tremellales</taxon>
        <taxon>Rhynchogastremaceae</taxon>
        <taxon>Papiliotrema</taxon>
    </lineage>
</organism>
<name>A0AAD9CX07_PAPLA</name>
<feature type="region of interest" description="Disordered" evidence="1">
    <location>
        <begin position="85"/>
        <end position="154"/>
    </location>
</feature>
<keyword evidence="4" id="KW-1185">Reference proteome</keyword>
<sequence length="670" mass="71969">MIIPPDDEKDATLFSPTSSTPSLVPPPSESDIEPPPLAYTRNSAFGYPFGSARDDLGVGYTHNGEHLPPYRDALPSGDGQYTMMRERSRRSVTRPHVTISTAPGPRSSSEDDVTPRASTSTSRLPFTDASSSNTTGSTSKLWESSRHPKKKSKYVPTFSPGWQQWWKKYGKWVYVAVGLLLAGIGLMIGLLVGMGAGKAEMSETTPSPWKDKGDGKTQNWVSSGESLNITYVPSRDGPFPSDGNVTSCPMLQPLNASAPITLLSRTGPVVTASVATFDIPLAKNGSALQELPDLQFIARGLGSSGTIEIVGSDAPEEVLANGKEGVMRIEVVAMYSGPQDLDSIVRVCQMSTGDKSIGIGIFTPCQTDGKVTNAYMLNPVSLPSFHIVVYPPPSAFHQDAQSTISIPNLDFYLDRMTVRFGNMQNIVEFGSVNVTSLRGGLEAGYIAADTVDIRTGENAVRGTFNITRSMTVNNTDGSVIVQLVLHDANSTTPSPTSSYEKRSPLKPVLIDKVVSRRSIDTTFMTGEGLLSVTYLTHPTSVALSSTFVNGQGETFVSLHPNYLGSFICKTLWGLARIPPPAPLWDKDPQGLGRKRALTFGRFEIPSSGFYADNGFNTTILEESVVTLSGAAYWQGNTTLTPAQVMARADAQSEVLILGAWGDTQITVDGT</sequence>
<evidence type="ECO:0000313" key="4">
    <source>
        <dbReference type="Proteomes" id="UP001182556"/>
    </source>
</evidence>
<keyword evidence="2" id="KW-0812">Transmembrane</keyword>
<reference evidence="3" key="1">
    <citation type="submission" date="2023-02" db="EMBL/GenBank/DDBJ databases">
        <title>Identification and recombinant expression of a fungal hydrolase from Papiliotrema laurentii that hydrolyzes apple cutin and clears colloidal polyester polyurethane.</title>
        <authorList>
            <consortium name="DOE Joint Genome Institute"/>
            <person name="Roman V.A."/>
            <person name="Bojanowski C."/>
            <person name="Crable B.R."/>
            <person name="Wagner D.N."/>
            <person name="Hung C.S."/>
            <person name="Nadeau L.J."/>
            <person name="Schratz L."/>
            <person name="Haridas S."/>
            <person name="Pangilinan J."/>
            <person name="Lipzen A."/>
            <person name="Na H."/>
            <person name="Yan M."/>
            <person name="Ng V."/>
            <person name="Grigoriev I.V."/>
            <person name="Spatafora J.W."/>
            <person name="Barlow D."/>
            <person name="Biffinger J."/>
            <person name="Kelley-Loughnane N."/>
            <person name="Varaljay V.A."/>
            <person name="Crookes-Goodson W.J."/>
        </authorList>
    </citation>
    <scope>NUCLEOTIDE SEQUENCE</scope>
    <source>
        <strain evidence="3">5307AH</strain>
    </source>
</reference>
<keyword evidence="2" id="KW-1133">Transmembrane helix</keyword>
<gene>
    <name evidence="3" type="ORF">DB88DRAFT_542283</name>
</gene>
<feature type="compositionally biased region" description="Pro residues" evidence="1">
    <location>
        <begin position="23"/>
        <end position="37"/>
    </location>
</feature>
<keyword evidence="2" id="KW-0472">Membrane</keyword>
<evidence type="ECO:0000256" key="1">
    <source>
        <dbReference type="SAM" id="MobiDB-lite"/>
    </source>
</evidence>
<dbReference type="Proteomes" id="UP001182556">
    <property type="component" value="Unassembled WGS sequence"/>
</dbReference>
<proteinExistence type="predicted"/>
<dbReference type="AlphaFoldDB" id="A0AAD9CX07"/>
<feature type="compositionally biased region" description="Polar residues" evidence="1">
    <location>
        <begin position="116"/>
        <end position="142"/>
    </location>
</feature>
<evidence type="ECO:0000256" key="2">
    <source>
        <dbReference type="SAM" id="Phobius"/>
    </source>
</evidence>
<feature type="region of interest" description="Disordered" evidence="1">
    <location>
        <begin position="1"/>
        <end position="46"/>
    </location>
</feature>
<comment type="caution">
    <text evidence="3">The sequence shown here is derived from an EMBL/GenBank/DDBJ whole genome shotgun (WGS) entry which is preliminary data.</text>
</comment>
<feature type="transmembrane region" description="Helical" evidence="2">
    <location>
        <begin position="172"/>
        <end position="196"/>
    </location>
</feature>
<protein>
    <submittedName>
        <fullName evidence="3">Uncharacterized protein</fullName>
    </submittedName>
</protein>
<dbReference type="EMBL" id="JAODAN010000009">
    <property type="protein sequence ID" value="KAK1922299.1"/>
    <property type="molecule type" value="Genomic_DNA"/>
</dbReference>
<evidence type="ECO:0000313" key="3">
    <source>
        <dbReference type="EMBL" id="KAK1922299.1"/>
    </source>
</evidence>
<accession>A0AAD9CX07</accession>